<feature type="region of interest" description="Disordered" evidence="1">
    <location>
        <begin position="53"/>
        <end position="138"/>
    </location>
</feature>
<proteinExistence type="predicted"/>
<dbReference type="Gramene" id="TVU02511">
    <property type="protein sequence ID" value="TVU02511"/>
    <property type="gene ID" value="EJB05_51996"/>
</dbReference>
<protein>
    <recommendedName>
        <fullName evidence="4">CCHC-type domain-containing protein</fullName>
    </recommendedName>
</protein>
<evidence type="ECO:0008006" key="4">
    <source>
        <dbReference type="Google" id="ProtNLM"/>
    </source>
</evidence>
<dbReference type="Proteomes" id="UP000324897">
    <property type="component" value="Unassembled WGS sequence"/>
</dbReference>
<evidence type="ECO:0000313" key="2">
    <source>
        <dbReference type="EMBL" id="TVU02511.1"/>
    </source>
</evidence>
<accession>A0A5J9SU45</accession>
<feature type="compositionally biased region" description="Gly residues" evidence="1">
    <location>
        <begin position="93"/>
        <end position="106"/>
    </location>
</feature>
<evidence type="ECO:0000256" key="1">
    <source>
        <dbReference type="SAM" id="MobiDB-lite"/>
    </source>
</evidence>
<feature type="compositionally biased region" description="Polar residues" evidence="1">
    <location>
        <begin position="238"/>
        <end position="257"/>
    </location>
</feature>
<dbReference type="AlphaFoldDB" id="A0A5J9SU45"/>
<gene>
    <name evidence="2" type="ORF">EJB05_51996</name>
</gene>
<feature type="compositionally biased region" description="Gly residues" evidence="1">
    <location>
        <begin position="67"/>
        <end position="83"/>
    </location>
</feature>
<feature type="non-terminal residue" evidence="2">
    <location>
        <position position="1"/>
    </location>
</feature>
<name>A0A5J9SU45_9POAL</name>
<sequence>MSLSPQVPYRPTKGLVAFFARTGTTISNPRAPHIQTRALAAFSYVEIAKKGMENGNQQRGDANHRGGSAGRGTGQGGLVGRGGFQPLNQGFHPGRGGRGTYTGRGGGRYDDRRGRGGSRGRNQQRGGNGRRGRGYHGGDRGDVDMLRLLILGLGHLHLVAALLQQAFTAGHAATRMNYPAGVASGDVALNLPAHAAPLLQQAFLALQGMDTAPLSQVPNPPKKDGTETTKLVPIKSLSKASANNEAPESSEQAANKDSSGKPPYCYRCFVKGHTIKECHKGMAAQSSVPIMPSECRGCKPFANGM</sequence>
<reference evidence="2 3" key="1">
    <citation type="journal article" date="2019" name="Sci. Rep.">
        <title>A high-quality genome of Eragrostis curvula grass provides insights into Poaceae evolution and supports new strategies to enhance forage quality.</title>
        <authorList>
            <person name="Carballo J."/>
            <person name="Santos B.A.C.M."/>
            <person name="Zappacosta D."/>
            <person name="Garbus I."/>
            <person name="Selva J.P."/>
            <person name="Gallo C.A."/>
            <person name="Diaz A."/>
            <person name="Albertini E."/>
            <person name="Caccamo M."/>
            <person name="Echenique V."/>
        </authorList>
    </citation>
    <scope>NUCLEOTIDE SEQUENCE [LARGE SCALE GENOMIC DNA]</scope>
    <source>
        <strain evidence="3">cv. Victoria</strain>
        <tissue evidence="2">Leaf</tissue>
    </source>
</reference>
<feature type="region of interest" description="Disordered" evidence="1">
    <location>
        <begin position="237"/>
        <end position="260"/>
    </location>
</feature>
<evidence type="ECO:0000313" key="3">
    <source>
        <dbReference type="Proteomes" id="UP000324897"/>
    </source>
</evidence>
<keyword evidence="3" id="KW-1185">Reference proteome</keyword>
<comment type="caution">
    <text evidence="2">The sequence shown here is derived from an EMBL/GenBank/DDBJ whole genome shotgun (WGS) entry which is preliminary data.</text>
</comment>
<organism evidence="2 3">
    <name type="scientific">Eragrostis curvula</name>
    <name type="common">weeping love grass</name>
    <dbReference type="NCBI Taxonomy" id="38414"/>
    <lineage>
        <taxon>Eukaryota</taxon>
        <taxon>Viridiplantae</taxon>
        <taxon>Streptophyta</taxon>
        <taxon>Embryophyta</taxon>
        <taxon>Tracheophyta</taxon>
        <taxon>Spermatophyta</taxon>
        <taxon>Magnoliopsida</taxon>
        <taxon>Liliopsida</taxon>
        <taxon>Poales</taxon>
        <taxon>Poaceae</taxon>
        <taxon>PACMAD clade</taxon>
        <taxon>Chloridoideae</taxon>
        <taxon>Eragrostideae</taxon>
        <taxon>Eragrostidinae</taxon>
        <taxon>Eragrostis</taxon>
    </lineage>
</organism>
<dbReference type="EMBL" id="RWGY01000316">
    <property type="protein sequence ID" value="TVU02511.1"/>
    <property type="molecule type" value="Genomic_DNA"/>
</dbReference>